<comment type="subcellular location">
    <subcellularLocation>
        <location evidence="1">Nucleus</location>
    </subcellularLocation>
</comment>
<evidence type="ECO:0000256" key="2">
    <source>
        <dbReference type="ARBA" id="ARBA00022723"/>
    </source>
</evidence>
<feature type="domain" description="C2H2-type" evidence="9">
    <location>
        <begin position="216"/>
        <end position="243"/>
    </location>
</feature>
<keyword evidence="2" id="KW-0479">Metal-binding</keyword>
<evidence type="ECO:0000256" key="3">
    <source>
        <dbReference type="ARBA" id="ARBA00022737"/>
    </source>
</evidence>
<evidence type="ECO:0000256" key="7">
    <source>
        <dbReference type="PROSITE-ProRule" id="PRU00042"/>
    </source>
</evidence>
<feature type="compositionally biased region" description="Pro residues" evidence="8">
    <location>
        <begin position="156"/>
        <end position="168"/>
    </location>
</feature>
<feature type="region of interest" description="Disordered" evidence="8">
    <location>
        <begin position="268"/>
        <end position="319"/>
    </location>
</feature>
<keyword evidence="3" id="KW-0677">Repeat</keyword>
<keyword evidence="11" id="KW-1185">Reference proteome</keyword>
<evidence type="ECO:0000256" key="5">
    <source>
        <dbReference type="ARBA" id="ARBA00022833"/>
    </source>
</evidence>
<dbReference type="GeneID" id="98179239"/>
<keyword evidence="5" id="KW-0862">Zinc</keyword>
<organism evidence="10 11">
    <name type="scientific">Madurella fahalii</name>
    <dbReference type="NCBI Taxonomy" id="1157608"/>
    <lineage>
        <taxon>Eukaryota</taxon>
        <taxon>Fungi</taxon>
        <taxon>Dikarya</taxon>
        <taxon>Ascomycota</taxon>
        <taxon>Pezizomycotina</taxon>
        <taxon>Sordariomycetes</taxon>
        <taxon>Sordariomycetidae</taxon>
        <taxon>Sordariales</taxon>
        <taxon>Sordariales incertae sedis</taxon>
        <taxon>Madurella</taxon>
    </lineage>
</organism>
<dbReference type="InterPro" id="IPR036236">
    <property type="entry name" value="Znf_C2H2_sf"/>
</dbReference>
<dbReference type="EMBL" id="BAAFSV010000004">
    <property type="protein sequence ID" value="GAB1318286.1"/>
    <property type="molecule type" value="Genomic_DNA"/>
</dbReference>
<keyword evidence="6" id="KW-0539">Nucleus</keyword>
<evidence type="ECO:0000313" key="11">
    <source>
        <dbReference type="Proteomes" id="UP001628179"/>
    </source>
</evidence>
<proteinExistence type="predicted"/>
<protein>
    <submittedName>
        <fullName evidence="10">Transcriptional regulator of sulfur amino acid metabolism</fullName>
    </submittedName>
</protein>
<sequence length="319" mass="34694">MQRAPAASPPSPVPPQPEDSRTPSESRNAPGSSPRATTSVPDCPDSSNRKPPGPGPPPEQPGKRPNDSASQPDSQLRPQPQHTALHPKSGAQGQRKPLPGYPRQPSAPRLPHPLPPITALLQPPPQYPQAPPGSSPDQVPRPLSGHLAPSPSRPESCPPSRRPLPLMPPHDSHGRPSVLPTIPPLPSTTSTLDSSHNAALTEYAAARERTHQHRPFKCNVCSQRFSRNHDLKRHERIHVAAKPFQCDRCHKYFSRKDALKRHSLVKACVERKPGPPNPSPSPDPPETHESEDGGTKTKAYKVLEPTLKRHRSVTDFGPA</sequence>
<evidence type="ECO:0000259" key="9">
    <source>
        <dbReference type="PROSITE" id="PS50157"/>
    </source>
</evidence>
<feature type="compositionally biased region" description="Pro residues" evidence="8">
    <location>
        <begin position="7"/>
        <end position="17"/>
    </location>
</feature>
<evidence type="ECO:0000256" key="1">
    <source>
        <dbReference type="ARBA" id="ARBA00004123"/>
    </source>
</evidence>
<dbReference type="PANTHER" id="PTHR16515:SF66">
    <property type="entry name" value="C2H2-TYPE DOMAIN-CONTAINING PROTEIN"/>
    <property type="match status" value="1"/>
</dbReference>
<evidence type="ECO:0000256" key="6">
    <source>
        <dbReference type="ARBA" id="ARBA00023242"/>
    </source>
</evidence>
<dbReference type="SMART" id="SM00355">
    <property type="entry name" value="ZnF_C2H2"/>
    <property type="match status" value="2"/>
</dbReference>
<dbReference type="InterPro" id="IPR013087">
    <property type="entry name" value="Znf_C2H2_type"/>
</dbReference>
<evidence type="ECO:0000256" key="4">
    <source>
        <dbReference type="ARBA" id="ARBA00022771"/>
    </source>
</evidence>
<comment type="caution">
    <text evidence="10">The sequence shown here is derived from an EMBL/GenBank/DDBJ whole genome shotgun (WGS) entry which is preliminary data.</text>
</comment>
<dbReference type="Gene3D" id="3.30.160.60">
    <property type="entry name" value="Classic Zinc Finger"/>
    <property type="match status" value="2"/>
</dbReference>
<feature type="compositionally biased region" description="Polar residues" evidence="8">
    <location>
        <begin position="67"/>
        <end position="82"/>
    </location>
</feature>
<dbReference type="Pfam" id="PF00096">
    <property type="entry name" value="zf-C2H2"/>
    <property type="match status" value="2"/>
</dbReference>
<dbReference type="PANTHER" id="PTHR16515">
    <property type="entry name" value="PR DOMAIN ZINC FINGER PROTEIN"/>
    <property type="match status" value="1"/>
</dbReference>
<dbReference type="RefSeq" id="XP_070920017.1">
    <property type="nucleotide sequence ID" value="XM_071063916.1"/>
</dbReference>
<feature type="compositionally biased region" description="Polar residues" evidence="8">
    <location>
        <begin position="25"/>
        <end position="40"/>
    </location>
</feature>
<name>A0ABQ0GKK6_9PEZI</name>
<dbReference type="Proteomes" id="UP001628179">
    <property type="component" value="Unassembled WGS sequence"/>
</dbReference>
<dbReference type="PROSITE" id="PS50157">
    <property type="entry name" value="ZINC_FINGER_C2H2_2"/>
    <property type="match status" value="2"/>
</dbReference>
<accession>A0ABQ0GKK6</accession>
<feature type="region of interest" description="Disordered" evidence="8">
    <location>
        <begin position="1"/>
        <end position="196"/>
    </location>
</feature>
<dbReference type="SUPFAM" id="SSF57667">
    <property type="entry name" value="beta-beta-alpha zinc fingers"/>
    <property type="match status" value="1"/>
</dbReference>
<dbReference type="PROSITE" id="PS00028">
    <property type="entry name" value="ZINC_FINGER_C2H2_1"/>
    <property type="match status" value="1"/>
</dbReference>
<reference evidence="10 11" key="1">
    <citation type="submission" date="2024-09" db="EMBL/GenBank/DDBJ databases">
        <title>Itraconazole resistance in Madurella fahalii resulting from another homologue of gene encoding cytochrome P450 14-alpha sterol demethylase (CYP51).</title>
        <authorList>
            <person name="Yoshioka I."/>
            <person name="Fahal A.H."/>
            <person name="Kaneko S."/>
            <person name="Yaguchi T."/>
        </authorList>
    </citation>
    <scope>NUCLEOTIDE SEQUENCE [LARGE SCALE GENOMIC DNA]</scope>
    <source>
        <strain evidence="10 11">IFM 68171</strain>
    </source>
</reference>
<feature type="domain" description="C2H2-type" evidence="9">
    <location>
        <begin position="244"/>
        <end position="273"/>
    </location>
</feature>
<gene>
    <name evidence="10" type="primary">MET32</name>
    <name evidence="10" type="ORF">MFIFM68171_08496</name>
</gene>
<feature type="compositionally biased region" description="Basic and acidic residues" evidence="8">
    <location>
        <begin position="285"/>
        <end position="295"/>
    </location>
</feature>
<feature type="compositionally biased region" description="Pro residues" evidence="8">
    <location>
        <begin position="108"/>
        <end position="134"/>
    </location>
</feature>
<feature type="compositionally biased region" description="Pro residues" evidence="8">
    <location>
        <begin position="51"/>
        <end position="60"/>
    </location>
</feature>
<feature type="compositionally biased region" description="Pro residues" evidence="8">
    <location>
        <begin position="274"/>
        <end position="284"/>
    </location>
</feature>
<evidence type="ECO:0000313" key="10">
    <source>
        <dbReference type="EMBL" id="GAB1318286.1"/>
    </source>
</evidence>
<keyword evidence="4 7" id="KW-0863">Zinc-finger</keyword>
<evidence type="ECO:0000256" key="8">
    <source>
        <dbReference type="SAM" id="MobiDB-lite"/>
    </source>
</evidence>
<dbReference type="InterPro" id="IPR050331">
    <property type="entry name" value="Zinc_finger"/>
</dbReference>